<keyword evidence="5" id="KW-1015">Disulfide bond</keyword>
<dbReference type="GO" id="GO:0005179">
    <property type="term" value="F:hormone activity"/>
    <property type="evidence" value="ECO:0007669"/>
    <property type="project" value="InterPro"/>
</dbReference>
<organism evidence="9 10">
    <name type="scientific">Acyrthosiphon pisum</name>
    <name type="common">Pea aphid</name>
    <dbReference type="NCBI Taxonomy" id="7029"/>
    <lineage>
        <taxon>Eukaryota</taxon>
        <taxon>Metazoa</taxon>
        <taxon>Ecdysozoa</taxon>
        <taxon>Arthropoda</taxon>
        <taxon>Hexapoda</taxon>
        <taxon>Insecta</taxon>
        <taxon>Pterygota</taxon>
        <taxon>Neoptera</taxon>
        <taxon>Paraneoptera</taxon>
        <taxon>Hemiptera</taxon>
        <taxon>Sternorrhyncha</taxon>
        <taxon>Aphidomorpha</taxon>
        <taxon>Aphidoidea</taxon>
        <taxon>Aphididae</taxon>
        <taxon>Macrosiphini</taxon>
        <taxon>Acyrthosiphon</taxon>
    </lineage>
</organism>
<evidence type="ECO:0000256" key="1">
    <source>
        <dbReference type="ARBA" id="ARBA00009034"/>
    </source>
</evidence>
<comment type="similarity">
    <text evidence="1">Belongs to the insulin family.</text>
</comment>
<reference evidence="10" key="1">
    <citation type="submission" date="2010-06" db="EMBL/GenBank/DDBJ databases">
        <authorList>
            <person name="Jiang H."/>
            <person name="Abraham K."/>
            <person name="Ali S."/>
            <person name="Alsbrooks S.L."/>
            <person name="Anim B.N."/>
            <person name="Anosike U.S."/>
            <person name="Attaway T."/>
            <person name="Bandaranaike D.P."/>
            <person name="Battles P.K."/>
            <person name="Bell S.N."/>
            <person name="Bell A.V."/>
            <person name="Beltran B."/>
            <person name="Bickham C."/>
            <person name="Bustamante Y."/>
            <person name="Caleb T."/>
            <person name="Canada A."/>
            <person name="Cardenas V."/>
            <person name="Carter K."/>
            <person name="Chacko J."/>
            <person name="Chandrabose M.N."/>
            <person name="Chavez D."/>
            <person name="Chavez A."/>
            <person name="Chen L."/>
            <person name="Chu H.-S."/>
            <person name="Claassen K.J."/>
            <person name="Cockrell R."/>
            <person name="Collins M."/>
            <person name="Cooper J.A."/>
            <person name="Cree A."/>
            <person name="Curry S.M."/>
            <person name="Da Y."/>
            <person name="Dao M.D."/>
            <person name="Das B."/>
            <person name="Davila M.-L."/>
            <person name="Davy-Carroll L."/>
            <person name="Denson S."/>
            <person name="Dinh H."/>
            <person name="Ebong V.E."/>
            <person name="Edwards J.R."/>
            <person name="Egan A."/>
            <person name="El-Daye J."/>
            <person name="Escobedo L."/>
            <person name="Fernandez S."/>
            <person name="Fernando P.R."/>
            <person name="Flagg N."/>
            <person name="Forbes L.D."/>
            <person name="Fowler R.G."/>
            <person name="Fu Q."/>
            <person name="Gabisi R.A."/>
            <person name="Ganer J."/>
            <person name="Garbino Pronczuk A."/>
            <person name="Garcia R.M."/>
            <person name="Garner T."/>
            <person name="Garrett T.E."/>
            <person name="Gonzalez D.A."/>
            <person name="Hamid H."/>
            <person name="Hawkins E.S."/>
            <person name="Hirani K."/>
            <person name="Hogues M.E."/>
            <person name="Hollins B."/>
            <person name="Hsiao C.-H."/>
            <person name="Jabil R."/>
            <person name="James M.L."/>
            <person name="Jhangiani S.N."/>
            <person name="Johnson B."/>
            <person name="Johnson Q."/>
            <person name="Joshi V."/>
            <person name="Kalu J.B."/>
            <person name="Kam C."/>
            <person name="Kashfia A."/>
            <person name="Keebler J."/>
            <person name="Kisamo H."/>
            <person name="Kovar C.L."/>
            <person name="Lago L.A."/>
            <person name="Lai C.-Y."/>
            <person name="Laidlaw J."/>
            <person name="Lara F."/>
            <person name="Le T.-K."/>
            <person name="Lee S.L."/>
            <person name="Legall F.H."/>
            <person name="Lemon S.J."/>
            <person name="Lewis L.R."/>
            <person name="Li B."/>
            <person name="Liu Y."/>
            <person name="Liu Y.-S."/>
            <person name="Lopez J."/>
            <person name="Lozado R.J."/>
            <person name="Lu J."/>
            <person name="Madu R.C."/>
            <person name="Maheshwari M."/>
            <person name="Maheshwari R."/>
            <person name="Malloy K."/>
            <person name="Martinez E."/>
            <person name="Mathew T."/>
            <person name="Mercado I.C."/>
            <person name="Mercado C."/>
            <person name="Meyer B."/>
            <person name="Montgomery K."/>
            <person name="Morgan M.B."/>
            <person name="Munidasa M."/>
            <person name="Nazareth L.V."/>
            <person name="Nelson J."/>
            <person name="Ng B.M."/>
            <person name="Nguyen N.B."/>
            <person name="Nguyen P.Q."/>
            <person name="Nguyen T."/>
            <person name="Obregon M."/>
            <person name="Okwuonu G.O."/>
            <person name="Onwere C.G."/>
            <person name="Orozco G."/>
            <person name="Parra A."/>
            <person name="Patel S."/>
            <person name="Patil S."/>
            <person name="Perez A."/>
            <person name="Perez Y."/>
            <person name="Pham C."/>
            <person name="Primus E.L."/>
            <person name="Pu L.-L."/>
            <person name="Puazo M."/>
            <person name="Qin X."/>
            <person name="Quiroz J.B."/>
            <person name="Reese J."/>
            <person name="Richards S."/>
            <person name="Rives C.M."/>
            <person name="Robberts R."/>
            <person name="Ruiz S.J."/>
            <person name="Ruiz M.J."/>
            <person name="Santibanez J."/>
            <person name="Schneider B.W."/>
            <person name="Sisson I."/>
            <person name="Smith M."/>
            <person name="Sodergren E."/>
            <person name="Song X.-Z."/>
            <person name="Song B.B."/>
            <person name="Summersgill H."/>
            <person name="Thelus R."/>
            <person name="Thornton R.D."/>
            <person name="Trejos Z.Y."/>
            <person name="Usmani K."/>
            <person name="Vattathil S."/>
            <person name="Villasana D."/>
            <person name="Walker D.L."/>
            <person name="Wang S."/>
            <person name="Wang K."/>
            <person name="White C.S."/>
            <person name="Williams A.C."/>
            <person name="Williamson J."/>
            <person name="Wilson K."/>
            <person name="Woghiren I.O."/>
            <person name="Woodworth J.R."/>
            <person name="Worley K.C."/>
            <person name="Wright R.A."/>
            <person name="Wu W."/>
            <person name="Young L."/>
            <person name="Zhang L."/>
            <person name="Zhang J."/>
            <person name="Zhu Y."/>
            <person name="Muzny D.M."/>
            <person name="Weinstock G."/>
            <person name="Gibbs R.A."/>
        </authorList>
    </citation>
    <scope>NUCLEOTIDE SEQUENCE [LARGE SCALE GENOMIC DNA]</scope>
    <source>
        <strain evidence="10">LSR1</strain>
    </source>
</reference>
<dbReference type="AlphaFoldDB" id="J9JRU5"/>
<evidence type="ECO:0000256" key="6">
    <source>
        <dbReference type="SAM" id="SignalP"/>
    </source>
</evidence>
<dbReference type="SUPFAM" id="SSF56994">
    <property type="entry name" value="Insulin-like"/>
    <property type="match status" value="1"/>
</dbReference>
<dbReference type="FunCoup" id="J9JRU5">
    <property type="interactions" value="204"/>
</dbReference>
<feature type="signal peptide" evidence="6">
    <location>
        <begin position="1"/>
        <end position="21"/>
    </location>
</feature>
<dbReference type="EMBL" id="MK510958">
    <property type="protein sequence ID" value="QFO38041.1"/>
    <property type="molecule type" value="mRNA"/>
</dbReference>
<name>J9JRU5_ACYPI</name>
<dbReference type="PANTHER" id="PTHR13647:SF4">
    <property type="entry name" value="INSULIN-LIKE PEPTIDE 1-RELATED"/>
    <property type="match status" value="1"/>
</dbReference>
<dbReference type="Proteomes" id="UP000007819">
    <property type="component" value="Chromosome X"/>
</dbReference>
<evidence type="ECO:0000313" key="9">
    <source>
        <dbReference type="EnsemblMetazoa" id="XP_001949438.1"/>
    </source>
</evidence>
<sequence length="122" mass="14305">MKISMYLSVILLALVIKVVTANVRLQRSPQQYCGSKLADIMKALCNTKYNVPKGHKRSEIDFDVWDYKDLEDYNAVDYPYIKKEDISFMPSRFRRSVKRSIIDECCRRPCYLSELKSYCASQ</sequence>
<keyword evidence="4 6" id="KW-0732">Signal</keyword>
<gene>
    <name evidence="9" type="primary">100161832</name>
    <name evidence="8" type="synonym">ilp4</name>
</gene>
<dbReference type="EnsemblMetazoa" id="XM_001949403.5">
    <property type="protein sequence ID" value="XP_001949438.1"/>
    <property type="gene ID" value="LOC100161832"/>
</dbReference>
<keyword evidence="3" id="KW-0165">Cleavage on pair of basic residues</keyword>
<feature type="domain" description="Insulin-like" evidence="7">
    <location>
        <begin position="30"/>
        <end position="119"/>
    </location>
</feature>
<accession>J9JRU5</accession>
<feature type="chain" id="PRO_5035417323" evidence="6">
    <location>
        <begin position="22"/>
        <end position="122"/>
    </location>
</feature>
<dbReference type="OMA" id="GVHTECC"/>
<comment type="subunit">
    <text evidence="2">Heterodimer of a B chain and an A chain linked by two disulfide bonds.</text>
</comment>
<dbReference type="Pfam" id="PF00049">
    <property type="entry name" value="Insulin"/>
    <property type="match status" value="1"/>
</dbReference>
<reference evidence="9" key="3">
    <citation type="submission" date="2022-06" db="UniProtKB">
        <authorList>
            <consortium name="EnsemblMetazoa"/>
        </authorList>
    </citation>
    <scope>IDENTIFICATION</scope>
</reference>
<evidence type="ECO:0000256" key="5">
    <source>
        <dbReference type="ARBA" id="ARBA00023157"/>
    </source>
</evidence>
<evidence type="ECO:0000313" key="10">
    <source>
        <dbReference type="Proteomes" id="UP000007819"/>
    </source>
</evidence>
<dbReference type="InterPro" id="IPR022352">
    <property type="entry name" value="Ins/IGF/rlx"/>
</dbReference>
<dbReference type="InParanoid" id="J9JRU5"/>
<evidence type="ECO:0000256" key="2">
    <source>
        <dbReference type="ARBA" id="ARBA00011207"/>
    </source>
</evidence>
<evidence type="ECO:0000256" key="4">
    <source>
        <dbReference type="ARBA" id="ARBA00022729"/>
    </source>
</evidence>
<evidence type="ECO:0000256" key="3">
    <source>
        <dbReference type="ARBA" id="ARBA00022685"/>
    </source>
</evidence>
<reference evidence="8" key="2">
    <citation type="submission" date="2019-02" db="EMBL/GenBank/DDBJ databases">
        <authorList>
            <person name="Barbera M."/>
            <person name="Canas-Canas R."/>
            <person name="Martinez-Torres D."/>
        </authorList>
    </citation>
    <scope>NUCLEOTIDE SEQUENCE</scope>
    <source>
        <strain evidence="8">YR2</strain>
    </source>
</reference>
<keyword evidence="10" id="KW-1185">Reference proteome</keyword>
<dbReference type="PIRSF" id="PIRSF018431">
    <property type="entry name" value="Molluscan_insulin_rel_peptide"/>
    <property type="match status" value="1"/>
</dbReference>
<dbReference type="CDD" id="cd04366">
    <property type="entry name" value="IlGF_insulin_bombyxin_like"/>
    <property type="match status" value="1"/>
</dbReference>
<dbReference type="STRING" id="7029.J9JRU5"/>
<dbReference type="InterPro" id="IPR016179">
    <property type="entry name" value="Insulin-like"/>
</dbReference>
<evidence type="ECO:0000259" key="7">
    <source>
        <dbReference type="SMART" id="SM00078"/>
    </source>
</evidence>
<dbReference type="eggNOG" id="ENOG502SESX">
    <property type="taxonomic scope" value="Eukaryota"/>
</dbReference>
<protein>
    <submittedName>
        <fullName evidence="8">Insulin-like peptide 4</fullName>
    </submittedName>
</protein>
<dbReference type="GO" id="GO:0005576">
    <property type="term" value="C:extracellular region"/>
    <property type="evidence" value="ECO:0007669"/>
    <property type="project" value="InterPro"/>
</dbReference>
<dbReference type="PANTHER" id="PTHR13647">
    <property type="entry name" value="INSULIN-LIKE PEPTIDE 2-RELATED"/>
    <property type="match status" value="1"/>
</dbReference>
<dbReference type="SMART" id="SM00078">
    <property type="entry name" value="IlGF"/>
    <property type="match status" value="1"/>
</dbReference>
<evidence type="ECO:0000313" key="8">
    <source>
        <dbReference type="EMBL" id="QFO38041.1"/>
    </source>
</evidence>
<dbReference type="Gene3D" id="1.10.100.10">
    <property type="entry name" value="Insulin-like"/>
    <property type="match status" value="1"/>
</dbReference>
<dbReference type="HOGENOM" id="CLU_125164_1_1_1"/>
<dbReference type="PRINTS" id="PR00276">
    <property type="entry name" value="INSULINFAMLY"/>
</dbReference>
<dbReference type="InterPro" id="IPR036438">
    <property type="entry name" value="Insulin-like_sf"/>
</dbReference>
<proteinExistence type="evidence at transcript level"/>
<dbReference type="OrthoDB" id="6330326at2759"/>
<dbReference type="KEGG" id="api:100161832"/>